<accession>A0ABQ9YC39</accession>
<comment type="caution">
    <text evidence="2">The sequence shown here is derived from an EMBL/GenBank/DDBJ whole genome shotgun (WGS) entry which is preliminary data.</text>
</comment>
<proteinExistence type="predicted"/>
<reference evidence="2 3" key="1">
    <citation type="journal article" date="2022" name="bioRxiv">
        <title>Genomics of Preaxostyla Flagellates Illuminates Evolutionary Transitions and the Path Towards Mitochondrial Loss.</title>
        <authorList>
            <person name="Novak L.V.F."/>
            <person name="Treitli S.C."/>
            <person name="Pyrih J."/>
            <person name="Halakuc P."/>
            <person name="Pipaliya S.V."/>
            <person name="Vacek V."/>
            <person name="Brzon O."/>
            <person name="Soukal P."/>
            <person name="Eme L."/>
            <person name="Dacks J.B."/>
            <person name="Karnkowska A."/>
            <person name="Elias M."/>
            <person name="Hampl V."/>
        </authorList>
    </citation>
    <scope>NUCLEOTIDE SEQUENCE [LARGE SCALE GENOMIC DNA]</scope>
    <source>
        <strain evidence="2">NAU3</strain>
        <tissue evidence="2">Gut</tissue>
    </source>
</reference>
<evidence type="ECO:0000313" key="3">
    <source>
        <dbReference type="Proteomes" id="UP001281761"/>
    </source>
</evidence>
<keyword evidence="3" id="KW-1185">Reference proteome</keyword>
<protein>
    <submittedName>
        <fullName evidence="2">Uncharacterized protein</fullName>
    </submittedName>
</protein>
<sequence>MNLKKAPLDISNPSQTGPVFQVDGDPIPPTDEIPDNANDYLRQIRKPPSPSTHLQPTLEWENAFLCQFVKIRTAFALFRQHYYTYDKFESINLPTQFPSLSQITDSINPNSSQDPIYTILSSIDPTILSLTSLPAPPRENLPMGVNEDLSEGDEPIESNNEGEQTDEEQSDIDTPLPTSNQPTDQDHSTTNKPDTAKLPPILFNSPTTSSLLKMSQKSINGNVICLVEYSAHHDITLSIQHIFRVKIVQKHPHHQPFKIQKKTENSRKVEQIEQLGNDPTNSDVTISKSLRFDSISHTAQNAFLPQMMHILSRFSADIVQIWKQTDLTFNPDCRKNDPLIWTFIDPH</sequence>
<dbReference type="EMBL" id="JARBJD010000017">
    <property type="protein sequence ID" value="KAK2961304.1"/>
    <property type="molecule type" value="Genomic_DNA"/>
</dbReference>
<evidence type="ECO:0000313" key="2">
    <source>
        <dbReference type="EMBL" id="KAK2961304.1"/>
    </source>
</evidence>
<evidence type="ECO:0000256" key="1">
    <source>
        <dbReference type="SAM" id="MobiDB-lite"/>
    </source>
</evidence>
<feature type="region of interest" description="Disordered" evidence="1">
    <location>
        <begin position="1"/>
        <end position="20"/>
    </location>
</feature>
<gene>
    <name evidence="2" type="ORF">BLNAU_3750</name>
</gene>
<dbReference type="Proteomes" id="UP001281761">
    <property type="component" value="Unassembled WGS sequence"/>
</dbReference>
<name>A0ABQ9YC39_9EUKA</name>
<feature type="region of interest" description="Disordered" evidence="1">
    <location>
        <begin position="131"/>
        <end position="202"/>
    </location>
</feature>
<organism evidence="2 3">
    <name type="scientific">Blattamonas nauphoetae</name>
    <dbReference type="NCBI Taxonomy" id="2049346"/>
    <lineage>
        <taxon>Eukaryota</taxon>
        <taxon>Metamonada</taxon>
        <taxon>Preaxostyla</taxon>
        <taxon>Oxymonadida</taxon>
        <taxon>Blattamonas</taxon>
    </lineage>
</organism>